<dbReference type="SMR" id="A0A0H3C446"/>
<dbReference type="RefSeq" id="WP_010918138.1">
    <property type="nucleotide sequence ID" value="NC_011916.1"/>
</dbReference>
<protein>
    <submittedName>
        <fullName evidence="6">SCO1/SenC family protein</fullName>
    </submittedName>
</protein>
<reference evidence="6 7" key="1">
    <citation type="journal article" date="2010" name="J. Bacteriol.">
        <title>The genetic basis of laboratory adaptation in Caulobacter crescentus.</title>
        <authorList>
            <person name="Marks M.E."/>
            <person name="Castro-Rojas C.M."/>
            <person name="Teiling C."/>
            <person name="Du L."/>
            <person name="Kapatral V."/>
            <person name="Walunas T.L."/>
            <person name="Crosson S."/>
        </authorList>
    </citation>
    <scope>NUCLEOTIDE SEQUENCE [LARGE SCALE GENOMIC DNA]</scope>
    <source>
        <strain evidence="7">NA1000 / CB15N</strain>
    </source>
</reference>
<dbReference type="InterPro" id="IPR003782">
    <property type="entry name" value="SCO1/SenC"/>
</dbReference>
<dbReference type="RefSeq" id="YP_002515624.1">
    <property type="nucleotide sequence ID" value="NC_011916.1"/>
</dbReference>
<keyword evidence="3" id="KW-0479">Metal-binding</keyword>
<feature type="domain" description="Thioredoxin" evidence="5">
    <location>
        <begin position="32"/>
        <end position="195"/>
    </location>
</feature>
<evidence type="ECO:0000256" key="4">
    <source>
        <dbReference type="PIRSR" id="PIRSR603782-2"/>
    </source>
</evidence>
<keyword evidence="2 3" id="KW-0186">Copper</keyword>
<name>A0A0H3C446_CAUVN</name>
<evidence type="ECO:0000313" key="7">
    <source>
        <dbReference type="Proteomes" id="UP000001364"/>
    </source>
</evidence>
<dbReference type="Proteomes" id="UP000001364">
    <property type="component" value="Chromosome"/>
</dbReference>
<feature type="binding site" evidence="3">
    <location>
        <position position="159"/>
    </location>
    <ligand>
        <name>Cu cation</name>
        <dbReference type="ChEBI" id="CHEBI:23378"/>
    </ligand>
</feature>
<dbReference type="FunFam" id="3.40.30.10:FF:000013">
    <property type="entry name" value="Blast:Protein SCO1 homolog, mitochondrial"/>
    <property type="match status" value="1"/>
</dbReference>
<dbReference type="PANTHER" id="PTHR12151:SF25">
    <property type="entry name" value="LINALOOL DEHYDRATASE_ISOMERASE DOMAIN-CONTAINING PROTEIN"/>
    <property type="match status" value="1"/>
</dbReference>
<feature type="disulfide bond" description="Redox-active" evidence="4">
    <location>
        <begin position="70"/>
        <end position="74"/>
    </location>
</feature>
<dbReference type="GeneID" id="7330701"/>
<feature type="binding site" evidence="3">
    <location>
        <position position="74"/>
    </location>
    <ligand>
        <name>Cu cation</name>
        <dbReference type="ChEBI" id="CHEBI:23378"/>
    </ligand>
</feature>
<dbReference type="OrthoDB" id="9790194at2"/>
<evidence type="ECO:0000256" key="2">
    <source>
        <dbReference type="ARBA" id="ARBA00023008"/>
    </source>
</evidence>
<dbReference type="PhylomeDB" id="A0A0H3C446"/>
<evidence type="ECO:0000256" key="1">
    <source>
        <dbReference type="ARBA" id="ARBA00010996"/>
    </source>
</evidence>
<dbReference type="KEGG" id="ccs:CCNA_00249"/>
<evidence type="ECO:0000256" key="3">
    <source>
        <dbReference type="PIRSR" id="PIRSR603782-1"/>
    </source>
</evidence>
<evidence type="ECO:0000313" key="6">
    <source>
        <dbReference type="EMBL" id="ACL93716.1"/>
    </source>
</evidence>
<dbReference type="PANTHER" id="PTHR12151">
    <property type="entry name" value="ELECTRON TRANSPORT PROTIN SCO1/SENC FAMILY MEMBER"/>
    <property type="match status" value="1"/>
</dbReference>
<organism evidence="6 7">
    <name type="scientific">Caulobacter vibrioides (strain NA1000 / CB15N)</name>
    <name type="common">Caulobacter crescentus</name>
    <dbReference type="NCBI Taxonomy" id="565050"/>
    <lineage>
        <taxon>Bacteria</taxon>
        <taxon>Pseudomonadati</taxon>
        <taxon>Pseudomonadota</taxon>
        <taxon>Alphaproteobacteria</taxon>
        <taxon>Caulobacterales</taxon>
        <taxon>Caulobacteraceae</taxon>
        <taxon>Caulobacter</taxon>
    </lineage>
</organism>
<gene>
    <name evidence="6" type="ordered locus">CCNA_00249</name>
</gene>
<proteinExistence type="inferred from homology"/>
<sequence length="196" mass="21098">MPRHRLVLILACVVGLAVAVGLAWNVGVFRSEPAVTVGGPFELVDQNGAPTSEKALKGKWSAVFFGFTYCPDVCPGTLQGLAAATDQLGPKAKDFQIVFISIDPARDTVKQMKAYLSAPYVPKATIGLTGTQAQVDAAAKAYRVYHAKVGDGVDYTMDHSTAIYLMDPKGRFKTVIPYNLPPDEIARRIKDAVREG</sequence>
<comment type="similarity">
    <text evidence="1">Belongs to the SCO1/2 family.</text>
</comment>
<dbReference type="AlphaFoldDB" id="A0A0H3C446"/>
<dbReference type="Gene3D" id="3.40.30.10">
    <property type="entry name" value="Glutaredoxin"/>
    <property type="match status" value="1"/>
</dbReference>
<dbReference type="InterPro" id="IPR013766">
    <property type="entry name" value="Thioredoxin_domain"/>
</dbReference>
<keyword evidence="4" id="KW-1015">Disulfide bond</keyword>
<accession>A0A0H3C446</accession>
<dbReference type="GO" id="GO:0046872">
    <property type="term" value="F:metal ion binding"/>
    <property type="evidence" value="ECO:0007669"/>
    <property type="project" value="UniProtKB-KW"/>
</dbReference>
<dbReference type="EMBL" id="CP001340">
    <property type="protein sequence ID" value="ACL93716.1"/>
    <property type="molecule type" value="Genomic_DNA"/>
</dbReference>
<dbReference type="InterPro" id="IPR036249">
    <property type="entry name" value="Thioredoxin-like_sf"/>
</dbReference>
<feature type="binding site" evidence="3">
    <location>
        <position position="70"/>
    </location>
    <ligand>
        <name>Cu cation</name>
        <dbReference type="ChEBI" id="CHEBI:23378"/>
    </ligand>
</feature>
<dbReference type="HOGENOM" id="CLU_050131_3_1_5"/>
<keyword evidence="7" id="KW-1185">Reference proteome</keyword>
<dbReference type="SUPFAM" id="SSF52833">
    <property type="entry name" value="Thioredoxin-like"/>
    <property type="match status" value="1"/>
</dbReference>
<dbReference type="CDD" id="cd02968">
    <property type="entry name" value="SCO"/>
    <property type="match status" value="1"/>
</dbReference>
<dbReference type="PROSITE" id="PS51352">
    <property type="entry name" value="THIOREDOXIN_2"/>
    <property type="match status" value="1"/>
</dbReference>
<evidence type="ECO:0000259" key="5">
    <source>
        <dbReference type="PROSITE" id="PS51352"/>
    </source>
</evidence>
<dbReference type="Pfam" id="PF02630">
    <property type="entry name" value="SCO1-SenC"/>
    <property type="match status" value="1"/>
</dbReference>
<dbReference type="PATRIC" id="fig|565050.3.peg.244"/>